<feature type="domain" description="Amine oxidase" evidence="1">
    <location>
        <begin position="20"/>
        <end position="400"/>
    </location>
</feature>
<reference evidence="2 3" key="1">
    <citation type="submission" date="2018-10" db="EMBL/GenBank/DDBJ databases">
        <title>Genomic Encyclopedia of Archaeal and Bacterial Type Strains, Phase II (KMG-II): from individual species to whole genera.</title>
        <authorList>
            <person name="Goeker M."/>
        </authorList>
    </citation>
    <scope>NUCLEOTIDE SEQUENCE [LARGE SCALE GENOMIC DNA]</scope>
    <source>
        <strain evidence="2 3">RP-AC37</strain>
    </source>
</reference>
<dbReference type="PANTHER" id="PTHR42841">
    <property type="entry name" value="AMINE OXIDASE"/>
    <property type="match status" value="1"/>
</dbReference>
<dbReference type="PRINTS" id="PR00419">
    <property type="entry name" value="ADXRDTASE"/>
</dbReference>
<dbReference type="InterPro" id="IPR036188">
    <property type="entry name" value="FAD/NAD-bd_sf"/>
</dbReference>
<dbReference type="AlphaFoldDB" id="A0A420XP83"/>
<dbReference type="InParanoid" id="A0A420XP83"/>
<proteinExistence type="predicted"/>
<evidence type="ECO:0000313" key="3">
    <source>
        <dbReference type="Proteomes" id="UP000281955"/>
    </source>
</evidence>
<gene>
    <name evidence="2" type="ORF">CLV35_2508</name>
</gene>
<comment type="caution">
    <text evidence="2">The sequence shown here is derived from an EMBL/GenBank/DDBJ whole genome shotgun (WGS) entry which is preliminary data.</text>
</comment>
<evidence type="ECO:0000259" key="1">
    <source>
        <dbReference type="Pfam" id="PF01593"/>
    </source>
</evidence>
<dbReference type="InterPro" id="IPR002937">
    <property type="entry name" value="Amino_oxidase"/>
</dbReference>
<dbReference type="Gene3D" id="3.50.50.60">
    <property type="entry name" value="FAD/NAD(P)-binding domain"/>
    <property type="match status" value="1"/>
</dbReference>
<sequence>MSTGGTVPPVADVVVVGAGLAGLAAALHLTRAGVEVEVLEAGDAVGGRVRTDRVDGMLLDRGFQVFNPAYPEARRVLSLDALELRHFRAGVVVARAGRHVRVGDPRRVPGWALSSAVSPGSPLVKARFAAYAVRTARSAPHQLRELPDVSAAEAFEAAGIRGPLLESVLRPFLAGVLGERELTTSRRFVDLVLRSFVRGDPAVPAAGMQAIPEQLAAWLPAGTLTLGHRVEDLTGLRRSSRAVVVATDPVTVARLLPGTGRPATNALTTYYHLAPEPPSDEPAIVVDGLARGPVVNSVVLTNVAPSYAPGRVLVSSTVLGRAEEPEVRRHLATMYAVPTDAWSLVATYDLPHALPAQRPPTELRRPVALGDGVYVAGDHRDTASQQGALVSGRRAARAVLEDLRARH</sequence>
<accession>A0A420XP83</accession>
<dbReference type="GO" id="GO:0016491">
    <property type="term" value="F:oxidoreductase activity"/>
    <property type="evidence" value="ECO:0007669"/>
    <property type="project" value="InterPro"/>
</dbReference>
<dbReference type="Proteomes" id="UP000281955">
    <property type="component" value="Unassembled WGS sequence"/>
</dbReference>
<name>A0A420XP83_9ACTN</name>
<keyword evidence="3" id="KW-1185">Reference proteome</keyword>
<dbReference type="SUPFAM" id="SSF51905">
    <property type="entry name" value="FAD/NAD(P)-binding domain"/>
    <property type="match status" value="1"/>
</dbReference>
<organism evidence="2 3">
    <name type="scientific">Motilibacter peucedani</name>
    <dbReference type="NCBI Taxonomy" id="598650"/>
    <lineage>
        <taxon>Bacteria</taxon>
        <taxon>Bacillati</taxon>
        <taxon>Actinomycetota</taxon>
        <taxon>Actinomycetes</taxon>
        <taxon>Motilibacterales</taxon>
        <taxon>Motilibacteraceae</taxon>
        <taxon>Motilibacter</taxon>
    </lineage>
</organism>
<dbReference type="EMBL" id="RBWV01000012">
    <property type="protein sequence ID" value="RKS74010.1"/>
    <property type="molecule type" value="Genomic_DNA"/>
</dbReference>
<dbReference type="Pfam" id="PF01593">
    <property type="entry name" value="Amino_oxidase"/>
    <property type="match status" value="1"/>
</dbReference>
<evidence type="ECO:0000313" key="2">
    <source>
        <dbReference type="EMBL" id="RKS74010.1"/>
    </source>
</evidence>
<protein>
    <submittedName>
        <fullName evidence="2">Phytoene dehydrogenase-like protein</fullName>
    </submittedName>
</protein>